<evidence type="ECO:0000256" key="3">
    <source>
        <dbReference type="ARBA" id="ARBA00004613"/>
    </source>
</evidence>
<dbReference type="InterPro" id="IPR003591">
    <property type="entry name" value="Leu-rich_rpt_typical-subtyp"/>
</dbReference>
<keyword evidence="6 14" id="KW-0964">Secreted</keyword>
<dbReference type="InterPro" id="IPR051071">
    <property type="entry name" value="LRR-bact_E3_ubiq_ligases"/>
</dbReference>
<keyword evidence="12" id="KW-0843">Virulence</keyword>
<comment type="caution">
    <text evidence="16">The sequence shown here is derived from an EMBL/GenBank/DDBJ whole genome shotgun (WGS) entry which is preliminary data.</text>
</comment>
<feature type="active site" description="Glycyl thioester intermediate" evidence="14">
    <location>
        <position position="1311"/>
    </location>
</feature>
<evidence type="ECO:0000256" key="13">
    <source>
        <dbReference type="ARBA" id="ARBA00023200"/>
    </source>
</evidence>
<keyword evidence="13 14" id="KW-1035">Host cytoplasm</keyword>
<keyword evidence="10 14" id="KW-0833">Ubl conjugation pathway</keyword>
<keyword evidence="7" id="KW-0433">Leucine-rich repeat</keyword>
<dbReference type="InterPro" id="IPR001611">
    <property type="entry name" value="Leu-rich_rpt"/>
</dbReference>
<dbReference type="PANTHER" id="PTHR47114">
    <property type="match status" value="1"/>
</dbReference>
<dbReference type="PANTHER" id="PTHR47114:SF2">
    <property type="entry name" value="OLIGODENDROCYTE-MYELIN GLYCOPROTEIN"/>
    <property type="match status" value="1"/>
</dbReference>
<dbReference type="GO" id="GO:0061630">
    <property type="term" value="F:ubiquitin protein ligase activity"/>
    <property type="evidence" value="ECO:0007669"/>
    <property type="project" value="UniProtKB-EC"/>
</dbReference>
<dbReference type="SUPFAM" id="SSF52058">
    <property type="entry name" value="L domain-like"/>
    <property type="match status" value="1"/>
</dbReference>
<name>A0AAW8MB86_9PSED</name>
<dbReference type="Proteomes" id="UP001252613">
    <property type="component" value="Unassembled WGS sequence"/>
</dbReference>
<protein>
    <recommendedName>
        <fullName evidence="5">RING-type E3 ubiquitin transferase</fullName>
        <ecNumber evidence="5">2.3.2.27</ecNumber>
    </recommendedName>
</protein>
<dbReference type="EMBL" id="JAVDVC010000005">
    <property type="protein sequence ID" value="MDR6959000.1"/>
    <property type="molecule type" value="Genomic_DNA"/>
</dbReference>
<organism evidence="16 17">
    <name type="scientific">Pseudomonas brassicacearum</name>
    <dbReference type="NCBI Taxonomy" id="930166"/>
    <lineage>
        <taxon>Bacteria</taxon>
        <taxon>Pseudomonadati</taxon>
        <taxon>Pseudomonadota</taxon>
        <taxon>Gammaproteobacteria</taxon>
        <taxon>Pseudomonadales</taxon>
        <taxon>Pseudomonadaceae</taxon>
        <taxon>Pseudomonas</taxon>
    </lineage>
</organism>
<keyword evidence="9" id="KW-0677">Repeat</keyword>
<evidence type="ECO:0000256" key="4">
    <source>
        <dbReference type="ARBA" id="ARBA00009868"/>
    </source>
</evidence>
<dbReference type="Gene3D" id="3.80.10.10">
    <property type="entry name" value="Ribonuclease Inhibitor"/>
    <property type="match status" value="1"/>
</dbReference>
<dbReference type="Gene3D" id="1.20.58.360">
    <property type="entry name" value="Shigella T3SS effector IpaH defines"/>
    <property type="match status" value="1"/>
</dbReference>
<evidence type="ECO:0000256" key="8">
    <source>
        <dbReference type="ARBA" id="ARBA00022679"/>
    </source>
</evidence>
<dbReference type="PROSITE" id="PS52053">
    <property type="entry name" value="NEL"/>
    <property type="match status" value="1"/>
</dbReference>
<evidence type="ECO:0000256" key="2">
    <source>
        <dbReference type="ARBA" id="ARBA00004192"/>
    </source>
</evidence>
<proteinExistence type="inferred from homology"/>
<dbReference type="RefSeq" id="WP_310361353.1">
    <property type="nucleotide sequence ID" value="NZ_JAVDVC010000005.1"/>
</dbReference>
<sequence length="1523" mass="170068">MPNTRTLVPTAPMHALLSNPNEWLADSMPDWVPGLSSKQRTALMQAAGPIVPGLAQAHAEDRRALKEALSASWKSHNKLEEMLDRLQPIETFAEPLLVAALKKRCNITWDVRETFLRLYIPEGVSVAYRIRTISLLDAALQNFEAKEARPGFFDEASRFITRPSSNGQFDILPLGKTLTVPVFVALCRELDIGGQYQTYLKKFLLPNDPVAESALQDRVQNSDKDALRVAAALARVKGDIGPEAYRVLLDLADGKRAVDERGTPQYCHDLTLLDTPLTGIMLIGPDLEQSRQVAPILVYIPHDPEHPVKQYSSTVAFLEALTGRLRSTPYQRFFSRFVAQSRRGLFFAALDARLFTTPRQPSTAFASPAPRRTPVPAPKLRMTCRRVAGDIWDHGFEQWRNRIVQDARVIAVPTGDEDLKSRWARWDSVMHVAETVLEMAAFVAVSFVPVLGEAMMAYTVYQLLDETFEGIAAWSAGRRAEAAAHLLGVAENMALLGTFAVGAKVVGAVRSARPSAFVEQMRVVEIRPGQSRLWHPDLAPYERTLALDTQARTQANGLYVHQGREVLVLDGRQFMVEQTPSPGPYRIQHPTRADAYAPRLAHNDAGAWLHEAERPQTWQGTKLMRRLGHRVESFSDETLEQIRIVSGVEEDVLRKLHVEHERPGALLSETIKRFKSAQDIRESVEPVDGDAAGAGMAADAQLLHGEFPQLPGAVVDELLVDATGLERRQMSEQRHLPLRLRQAALAALQEWRIVQAYEGLYLPTKGNPDTWRLALHSLAQLPGWPAQVRIEIRDGALEGPLLDSIGPASASPRKVLAFKEEATARPFGEQGNSVHGIDDFYTDILQALSEAERHELGYLVSQGPLLSQAIKRAPLDRPAFRDILRDAAVVPAMEPPIVTRLTGGRQGYERVDERLLGTGGALNLEARFKALYPAASAQTFAGFVGSFRSEQMALDSLRGRELEFEGLSRALEGWVAIERGDSLPIDQRYHKGKLASTLKQCWRAAVDALPEGYTLDLNHHWTSDFLDDFPSLDVSFSHVNAVQWRNGALRTDITAFLGYFPHLKRLDLSHNELVTLPRLQENLAGLQVLDLAHNQLSLTPQSIADLGGLSRLEVLKLSHNPALTLLPDISRMPELNVLDLHNTGATDWPPGLLTIGRPRSFELDLQGNPIARMPDVTPGSEQARLIARTRLSRDELPDECLRQFQDYLRSVGYDPMRSYPPKGEETSQYWLEGQGTELRAARQRTWDELEREPGAQGFFEVLEQLTQSADYVDEAFRSSLTARVWRMLDAMAQDTPLREELFRRVINPDSCADAGTQLFNEMGVKVMVHEAYRAGDPVQVQASLLALAKGKSRLDRANEIARDLILKRLQAGETFIARDEDGEITGTIDEVEVYLAFQTGLAHKLGLPWQSNDMLFRGISGVDDAAITQAYASILEQESGDGLINQIIEQRFWRRYLKTRHASAFEENSATYRQRGEALLDEQLAGNLSQQEYEQKMNALAFARKELLRSLTRQALHEMNPDG</sequence>
<evidence type="ECO:0000256" key="12">
    <source>
        <dbReference type="ARBA" id="ARBA00023026"/>
    </source>
</evidence>
<evidence type="ECO:0000256" key="11">
    <source>
        <dbReference type="ARBA" id="ARBA00022843"/>
    </source>
</evidence>
<evidence type="ECO:0000256" key="14">
    <source>
        <dbReference type="PROSITE-ProRule" id="PRU01398"/>
    </source>
</evidence>
<keyword evidence="8 14" id="KW-0808">Transferase</keyword>
<keyword evidence="11 14" id="KW-0832">Ubl conjugation</keyword>
<dbReference type="Pfam" id="PF14496">
    <property type="entry name" value="NEL"/>
    <property type="match status" value="1"/>
</dbReference>
<comment type="PTM">
    <text evidence="14">Ubiquitinated in the presence of host E1 ubiquitin-activating enzyme, E2 ubiquitin-conjugating enzyme and ubiquitin.</text>
</comment>
<dbReference type="PROSITE" id="PS51450">
    <property type="entry name" value="LRR"/>
    <property type="match status" value="1"/>
</dbReference>
<dbReference type="Gene3D" id="1.20.1270.130">
    <property type="entry name" value="Shigella T3SS effector IpaH domain"/>
    <property type="match status" value="1"/>
</dbReference>
<dbReference type="Pfam" id="PF20178">
    <property type="entry name" value="ToxA_N"/>
    <property type="match status" value="1"/>
</dbReference>
<dbReference type="InterPro" id="IPR029487">
    <property type="entry name" value="NEL_dom"/>
</dbReference>
<evidence type="ECO:0000313" key="16">
    <source>
        <dbReference type="EMBL" id="MDR6959000.1"/>
    </source>
</evidence>
<evidence type="ECO:0000259" key="15">
    <source>
        <dbReference type="PROSITE" id="PS52053"/>
    </source>
</evidence>
<gene>
    <name evidence="16" type="ORF">J2W43_002987</name>
</gene>
<accession>A0AAW8MB86</accession>
<feature type="domain" description="NEL" evidence="15">
    <location>
        <begin position="1222"/>
        <end position="1523"/>
    </location>
</feature>
<evidence type="ECO:0000256" key="5">
    <source>
        <dbReference type="ARBA" id="ARBA00012483"/>
    </source>
</evidence>
<evidence type="ECO:0000256" key="6">
    <source>
        <dbReference type="ARBA" id="ARBA00022525"/>
    </source>
</evidence>
<evidence type="ECO:0000256" key="1">
    <source>
        <dbReference type="ARBA" id="ARBA00000900"/>
    </source>
</evidence>
<dbReference type="GO" id="GO:0030430">
    <property type="term" value="C:host cell cytoplasm"/>
    <property type="evidence" value="ECO:0007669"/>
    <property type="project" value="UniProtKB-SubCell"/>
</dbReference>
<reference evidence="16" key="1">
    <citation type="submission" date="2023-07" db="EMBL/GenBank/DDBJ databases">
        <title>Sorghum-associated microbial communities from plants grown in Nebraska, USA.</title>
        <authorList>
            <person name="Schachtman D."/>
        </authorList>
    </citation>
    <scope>NUCLEOTIDE SEQUENCE</scope>
    <source>
        <strain evidence="16">3432</strain>
    </source>
</reference>
<evidence type="ECO:0000256" key="9">
    <source>
        <dbReference type="ARBA" id="ARBA00022737"/>
    </source>
</evidence>
<comment type="subcellular location">
    <subcellularLocation>
        <location evidence="2">Host cytoplasm</location>
    </subcellularLocation>
    <subcellularLocation>
        <location evidence="3">Secreted</location>
    </subcellularLocation>
</comment>
<evidence type="ECO:0000256" key="7">
    <source>
        <dbReference type="ARBA" id="ARBA00022614"/>
    </source>
</evidence>
<evidence type="ECO:0000256" key="10">
    <source>
        <dbReference type="ARBA" id="ARBA00022786"/>
    </source>
</evidence>
<evidence type="ECO:0000313" key="17">
    <source>
        <dbReference type="Proteomes" id="UP001252613"/>
    </source>
</evidence>
<dbReference type="InterPro" id="IPR046673">
    <property type="entry name" value="ToxA_N"/>
</dbReference>
<comment type="similarity">
    <text evidence="4 14">Belongs to the LRR-containing bacterial E3 ligase family.</text>
</comment>
<dbReference type="GO" id="GO:0005576">
    <property type="term" value="C:extracellular region"/>
    <property type="evidence" value="ECO:0007669"/>
    <property type="project" value="UniProtKB-SubCell"/>
</dbReference>
<dbReference type="GO" id="GO:0016567">
    <property type="term" value="P:protein ubiquitination"/>
    <property type="evidence" value="ECO:0007669"/>
    <property type="project" value="InterPro"/>
</dbReference>
<comment type="catalytic activity">
    <reaction evidence="1">
        <text>S-ubiquitinyl-[E2 ubiquitin-conjugating enzyme]-L-cysteine + [acceptor protein]-L-lysine = [E2 ubiquitin-conjugating enzyme]-L-cysteine + N(6)-ubiquitinyl-[acceptor protein]-L-lysine.</text>
        <dbReference type="EC" id="2.3.2.27"/>
    </reaction>
</comment>
<dbReference type="InterPro" id="IPR032675">
    <property type="entry name" value="LRR_dom_sf"/>
</dbReference>
<dbReference type="SMART" id="SM00369">
    <property type="entry name" value="LRR_TYP"/>
    <property type="match status" value="3"/>
</dbReference>
<dbReference type="Pfam" id="PF13855">
    <property type="entry name" value="LRR_8"/>
    <property type="match status" value="1"/>
</dbReference>
<dbReference type="EC" id="2.3.2.27" evidence="5"/>